<reference evidence="11" key="1">
    <citation type="submission" date="2015-01" db="EMBL/GenBank/DDBJ databases">
        <authorList>
            <person name="Durling Mikael"/>
        </authorList>
    </citation>
    <scope>NUCLEOTIDE SEQUENCE</scope>
</reference>
<accession>A0A0B7KKY8</accession>
<dbReference type="EMBL" id="CDPU01000051">
    <property type="protein sequence ID" value="CEO55356.1"/>
    <property type="molecule type" value="Genomic_DNA"/>
</dbReference>
<evidence type="ECO:0000256" key="7">
    <source>
        <dbReference type="ARBA" id="ARBA00022679"/>
    </source>
</evidence>
<comment type="cofactor">
    <cofactor evidence="1">
        <name>Mg(2+)</name>
        <dbReference type="ChEBI" id="CHEBI:18420"/>
    </cofactor>
</comment>
<evidence type="ECO:0000256" key="3">
    <source>
        <dbReference type="ARBA" id="ARBA00009516"/>
    </source>
</evidence>
<dbReference type="InterPro" id="IPR000836">
    <property type="entry name" value="PRTase_dom"/>
</dbReference>
<organism evidence="11">
    <name type="scientific">Bionectria ochroleuca</name>
    <name type="common">Gliocladium roseum</name>
    <dbReference type="NCBI Taxonomy" id="29856"/>
    <lineage>
        <taxon>Eukaryota</taxon>
        <taxon>Fungi</taxon>
        <taxon>Dikarya</taxon>
        <taxon>Ascomycota</taxon>
        <taxon>Pezizomycotina</taxon>
        <taxon>Sordariomycetes</taxon>
        <taxon>Hypocreomycetidae</taxon>
        <taxon>Hypocreales</taxon>
        <taxon>Bionectriaceae</taxon>
        <taxon>Clonostachys</taxon>
    </lineage>
</organism>
<dbReference type="InterPro" id="IPR029057">
    <property type="entry name" value="PRTase-like"/>
</dbReference>
<evidence type="ECO:0000256" key="8">
    <source>
        <dbReference type="ARBA" id="ARBA00022741"/>
    </source>
</evidence>
<evidence type="ECO:0000256" key="4">
    <source>
        <dbReference type="ARBA" id="ARBA00011894"/>
    </source>
</evidence>
<evidence type="ECO:0000256" key="6">
    <source>
        <dbReference type="ARBA" id="ARBA00022676"/>
    </source>
</evidence>
<keyword evidence="5" id="KW-0021">Allosteric enzyme</keyword>
<keyword evidence="7" id="KW-0808">Transferase</keyword>
<dbReference type="PANTHER" id="PTHR32315:SF4">
    <property type="entry name" value="URACIL PHOSPHORIBOSYLTRANSFERASE, CHLOROPLASTIC"/>
    <property type="match status" value="1"/>
</dbReference>
<evidence type="ECO:0000256" key="1">
    <source>
        <dbReference type="ARBA" id="ARBA00001946"/>
    </source>
</evidence>
<dbReference type="EMBL" id="JADCTT010000001">
    <property type="protein sequence ID" value="KAF9760107.1"/>
    <property type="molecule type" value="Genomic_DNA"/>
</dbReference>
<evidence type="ECO:0000259" key="10">
    <source>
        <dbReference type="Pfam" id="PF14681"/>
    </source>
</evidence>
<comment type="similarity">
    <text evidence="3">Belongs to the UPRTase family.</text>
</comment>
<dbReference type="Gene3D" id="3.40.50.2020">
    <property type="match status" value="1"/>
</dbReference>
<comment type="pathway">
    <text evidence="2">Pyrimidine metabolism; UMP biosynthesis via salvage pathway; UMP from uracil: step 1/1.</text>
</comment>
<keyword evidence="8" id="KW-0547">Nucleotide-binding</keyword>
<reference evidence="12" key="2">
    <citation type="submission" date="2020-10" db="EMBL/GenBank/DDBJ databases">
        <title>High-Quality Genome Resource of Clonostachys rosea strain S41 by Oxford Nanopore Long-Read Sequencing.</title>
        <authorList>
            <person name="Wang H."/>
        </authorList>
    </citation>
    <scope>NUCLEOTIDE SEQUENCE</scope>
    <source>
        <strain evidence="12">S41</strain>
    </source>
</reference>
<dbReference type="EC" id="2.4.2.9" evidence="4"/>
<keyword evidence="6" id="KW-0328">Glycosyltransferase</keyword>
<dbReference type="GO" id="GO:0004845">
    <property type="term" value="F:uracil phosphoribosyltransferase activity"/>
    <property type="evidence" value="ECO:0007669"/>
    <property type="project" value="UniProtKB-EC"/>
</dbReference>
<dbReference type="AlphaFoldDB" id="A0A0B7KKY8"/>
<proteinExistence type="inferred from homology"/>
<dbReference type="Proteomes" id="UP000616885">
    <property type="component" value="Unassembled WGS sequence"/>
</dbReference>
<evidence type="ECO:0000256" key="5">
    <source>
        <dbReference type="ARBA" id="ARBA00022533"/>
    </source>
</evidence>
<sequence length="198" mass="21115">MASKIVTCSKSEFASDLESLRDRSIKPTKVRQLVSELTKSVVQDAITPPDADEKLAIIVILRSGMAMSDSFVSQLPADADVSIYHLGLFRDKTSLQPVEYYNKLPAKDPKIKHAYVLDPVLATGGTVTAAINILKDWGVPKVTIVNILASKVGLAAASGVWPESTDFIVGAIDPEVDAKGHIQPGIGDIGDRLYGTGA</sequence>
<keyword evidence="9" id="KW-0342">GTP-binding</keyword>
<dbReference type="NCBIfam" id="NF001097">
    <property type="entry name" value="PRK00129.1"/>
    <property type="match status" value="1"/>
</dbReference>
<name>A0A0B7KKY8_BIOOC</name>
<protein>
    <recommendedName>
        <fullName evidence="4">uracil phosphoribosyltransferase</fullName>
        <ecNumber evidence="4">2.4.2.9</ecNumber>
    </recommendedName>
</protein>
<evidence type="ECO:0000313" key="11">
    <source>
        <dbReference type="EMBL" id="CEO55356.1"/>
    </source>
</evidence>
<feature type="domain" description="Phosphoribosyltransferase" evidence="10">
    <location>
        <begin position="52"/>
        <end position="196"/>
    </location>
</feature>
<gene>
    <name evidence="11" type="ORF">BN869_000011414_1</name>
    <name evidence="12" type="ORF">IM811_001801</name>
</gene>
<evidence type="ECO:0000256" key="2">
    <source>
        <dbReference type="ARBA" id="ARBA00005180"/>
    </source>
</evidence>
<dbReference type="InterPro" id="IPR050054">
    <property type="entry name" value="UPRTase/APRTase"/>
</dbReference>
<evidence type="ECO:0000313" key="12">
    <source>
        <dbReference type="EMBL" id="KAF9760107.1"/>
    </source>
</evidence>
<dbReference type="CDD" id="cd06223">
    <property type="entry name" value="PRTases_typeI"/>
    <property type="match status" value="1"/>
</dbReference>
<evidence type="ECO:0000256" key="9">
    <source>
        <dbReference type="ARBA" id="ARBA00023134"/>
    </source>
</evidence>
<dbReference type="GO" id="GO:0005525">
    <property type="term" value="F:GTP binding"/>
    <property type="evidence" value="ECO:0007669"/>
    <property type="project" value="UniProtKB-KW"/>
</dbReference>
<dbReference type="PANTHER" id="PTHR32315">
    <property type="entry name" value="ADENINE PHOSPHORIBOSYLTRANSFERASE"/>
    <property type="match status" value="1"/>
</dbReference>
<dbReference type="SUPFAM" id="SSF53271">
    <property type="entry name" value="PRTase-like"/>
    <property type="match status" value="1"/>
</dbReference>
<dbReference type="Pfam" id="PF14681">
    <property type="entry name" value="UPRTase"/>
    <property type="match status" value="1"/>
</dbReference>